<gene>
    <name evidence="2" type="ORF">TGCOUG_393670</name>
</gene>
<feature type="region of interest" description="Disordered" evidence="1">
    <location>
        <begin position="1"/>
        <end position="92"/>
    </location>
</feature>
<name>A0A2G8XZ91_TOXGO</name>
<evidence type="ECO:0000313" key="2">
    <source>
        <dbReference type="EMBL" id="PIM00341.1"/>
    </source>
</evidence>
<evidence type="ECO:0000256" key="1">
    <source>
        <dbReference type="SAM" id="MobiDB-lite"/>
    </source>
</evidence>
<dbReference type="EMBL" id="AGQR02001981">
    <property type="protein sequence ID" value="PIM00341.1"/>
    <property type="molecule type" value="Genomic_DNA"/>
</dbReference>
<dbReference type="Proteomes" id="UP000236343">
    <property type="component" value="Unassembled WGS sequence"/>
</dbReference>
<comment type="caution">
    <text evidence="2">The sequence shown here is derived from an EMBL/GenBank/DDBJ whole genome shotgun (WGS) entry which is preliminary data.</text>
</comment>
<organism evidence="2 3">
    <name type="scientific">Toxoplasma gondii COUG</name>
    <dbReference type="NCBI Taxonomy" id="1074873"/>
    <lineage>
        <taxon>Eukaryota</taxon>
        <taxon>Sar</taxon>
        <taxon>Alveolata</taxon>
        <taxon>Apicomplexa</taxon>
        <taxon>Conoidasida</taxon>
        <taxon>Coccidia</taxon>
        <taxon>Eucoccidiorida</taxon>
        <taxon>Eimeriorina</taxon>
        <taxon>Sarcocystidae</taxon>
        <taxon>Toxoplasma</taxon>
    </lineage>
</organism>
<reference evidence="2 3" key="1">
    <citation type="journal article" date="2016" name="Nat. Commun.">
        <title>Local admixture of amplified and diversified secreted pathogenesis determinants shapes mosaic Toxoplasma gondii genomes.</title>
        <authorList>
            <person name="Lorenzi H."/>
            <person name="Khan A."/>
            <person name="Behnke M.S."/>
            <person name="Namasivayam S."/>
            <person name="Swapna L.S."/>
            <person name="Hadjithomas M."/>
            <person name="Karamycheva S."/>
            <person name="Pinney D."/>
            <person name="Brunk B.P."/>
            <person name="Ajioka J.W."/>
            <person name="Ajzenberg D."/>
            <person name="Boothroyd J.C."/>
            <person name="Boyle J.P."/>
            <person name="Darde M.L."/>
            <person name="Diaz-Miranda M.A."/>
            <person name="Dubey J.P."/>
            <person name="Fritz H.M."/>
            <person name="Gennari S.M."/>
            <person name="Gregory B.D."/>
            <person name="Kim K."/>
            <person name="Saeij J.P."/>
            <person name="Su C."/>
            <person name="White M.W."/>
            <person name="Zhu X.Q."/>
            <person name="Howe D.K."/>
            <person name="Rosenthal B.M."/>
            <person name="Grigg M.E."/>
            <person name="Parkinson J."/>
            <person name="Liu L."/>
            <person name="Kissinger J.C."/>
            <person name="Roos D.S."/>
            <person name="Sibley L.D."/>
        </authorList>
    </citation>
    <scope>NUCLEOTIDE SEQUENCE [LARGE SCALE GENOMIC DNA]</scope>
    <source>
        <strain evidence="2 3">COUG</strain>
    </source>
</reference>
<sequence>MVSPPQRADTERITPAAKHKEEKGRKSEKNRGAKEKTEKDKKKEKRKGERHDCFASRNAGKRREMKREEELRRKFQIEGGSGSPAFEGLKDGLKTKENPLTLCLSRLYFFLCRKKGAEESAERPNRRRIWRMDITESPRFSAQDTKEMREIQSSQKAEETLVVPWAD</sequence>
<accession>A0A2G8XZ91</accession>
<dbReference type="AlphaFoldDB" id="A0A2G8XZ91"/>
<dbReference type="VEuPathDB" id="ToxoDB:TGCOUG_393670"/>
<proteinExistence type="predicted"/>
<feature type="compositionally biased region" description="Basic and acidic residues" evidence="1">
    <location>
        <begin position="8"/>
        <end position="54"/>
    </location>
</feature>
<evidence type="ECO:0000313" key="3">
    <source>
        <dbReference type="Proteomes" id="UP000236343"/>
    </source>
</evidence>
<protein>
    <submittedName>
        <fullName evidence="2">Uncharacterized protein</fullName>
    </submittedName>
</protein>
<feature type="region of interest" description="Disordered" evidence="1">
    <location>
        <begin position="140"/>
        <end position="167"/>
    </location>
</feature>
<feature type="compositionally biased region" description="Basic and acidic residues" evidence="1">
    <location>
        <begin position="61"/>
        <end position="76"/>
    </location>
</feature>